<dbReference type="PRINTS" id="PR01488">
    <property type="entry name" value="RTXTOXINA"/>
</dbReference>
<dbReference type="InterPro" id="IPR010255">
    <property type="entry name" value="Haem_peroxidase_sf"/>
</dbReference>
<dbReference type="PRINTS" id="PR00313">
    <property type="entry name" value="CABNDNGRPT"/>
</dbReference>
<name>A0A410GF49_9BURK</name>
<dbReference type="Pfam" id="PF00353">
    <property type="entry name" value="HemolysinCabind"/>
    <property type="match status" value="8"/>
</dbReference>
<dbReference type="InterPro" id="IPR001343">
    <property type="entry name" value="Hemolysn_Ca-bd"/>
</dbReference>
<comment type="subcellular location">
    <subcellularLocation>
        <location evidence="1">Membrane</location>
    </subcellularLocation>
    <subcellularLocation>
        <location evidence="2">Secreted</location>
    </subcellularLocation>
</comment>
<evidence type="ECO:0000256" key="5">
    <source>
        <dbReference type="ARBA" id="ARBA00022737"/>
    </source>
</evidence>
<dbReference type="InterPro" id="IPR019791">
    <property type="entry name" value="Haem_peroxidase_animal"/>
</dbReference>
<feature type="compositionally biased region" description="Basic and acidic residues" evidence="9">
    <location>
        <begin position="1899"/>
        <end position="1909"/>
    </location>
</feature>
<dbReference type="Gene3D" id="2.60.40.2700">
    <property type="match status" value="1"/>
</dbReference>
<dbReference type="GO" id="GO:0020037">
    <property type="term" value="F:heme binding"/>
    <property type="evidence" value="ECO:0007669"/>
    <property type="project" value="InterPro"/>
</dbReference>
<dbReference type="GO" id="GO:0004601">
    <property type="term" value="F:peroxidase activity"/>
    <property type="evidence" value="ECO:0007669"/>
    <property type="project" value="InterPro"/>
</dbReference>
<dbReference type="GO" id="GO:0006979">
    <property type="term" value="P:response to oxidative stress"/>
    <property type="evidence" value="ECO:0007669"/>
    <property type="project" value="InterPro"/>
</dbReference>
<dbReference type="CDD" id="cd09821">
    <property type="entry name" value="An_peroxidase_bacterial_2"/>
    <property type="match status" value="1"/>
</dbReference>
<organism evidence="10 11">
    <name type="scientific">Pollutimonas thiosulfatoxidans</name>
    <dbReference type="NCBI Taxonomy" id="2028345"/>
    <lineage>
        <taxon>Bacteria</taxon>
        <taxon>Pseudomonadati</taxon>
        <taxon>Pseudomonadota</taxon>
        <taxon>Betaproteobacteria</taxon>
        <taxon>Burkholderiales</taxon>
        <taxon>Alcaligenaceae</taxon>
        <taxon>Pollutimonas</taxon>
    </lineage>
</organism>
<evidence type="ECO:0008006" key="12">
    <source>
        <dbReference type="Google" id="ProtNLM"/>
    </source>
</evidence>
<dbReference type="GO" id="GO:0016020">
    <property type="term" value="C:membrane"/>
    <property type="evidence" value="ECO:0007669"/>
    <property type="project" value="UniProtKB-SubCell"/>
</dbReference>
<dbReference type="PROSITE" id="PS00330">
    <property type="entry name" value="HEMOLYSIN_CALCIUM"/>
    <property type="match status" value="10"/>
</dbReference>
<gene>
    <name evidence="10" type="ORF">CKA81_14330</name>
</gene>
<dbReference type="OrthoDB" id="223957at2"/>
<dbReference type="GO" id="GO:0090729">
    <property type="term" value="F:toxin activity"/>
    <property type="evidence" value="ECO:0007669"/>
    <property type="project" value="UniProtKB-KW"/>
</dbReference>
<dbReference type="GO" id="GO:0005576">
    <property type="term" value="C:extracellular region"/>
    <property type="evidence" value="ECO:0007669"/>
    <property type="project" value="UniProtKB-SubCell"/>
</dbReference>
<accession>A0A410GF49</accession>
<dbReference type="InterPro" id="IPR018511">
    <property type="entry name" value="Hemolysin-typ_Ca-bd_CS"/>
</dbReference>
<feature type="compositionally biased region" description="Gly residues" evidence="9">
    <location>
        <begin position="1888"/>
        <end position="1898"/>
    </location>
</feature>
<feature type="compositionally biased region" description="Acidic residues" evidence="9">
    <location>
        <begin position="1854"/>
        <end position="1880"/>
    </location>
</feature>
<keyword evidence="8" id="KW-0325">Glycoprotein</keyword>
<dbReference type="PANTHER" id="PTHR11475:SF4">
    <property type="entry name" value="CHORION PEROXIDASE"/>
    <property type="match status" value="1"/>
</dbReference>
<dbReference type="Pfam" id="PF03098">
    <property type="entry name" value="An_peroxidase"/>
    <property type="match status" value="2"/>
</dbReference>
<keyword evidence="7" id="KW-0472">Membrane</keyword>
<keyword evidence="5" id="KW-0677">Repeat</keyword>
<evidence type="ECO:0000256" key="3">
    <source>
        <dbReference type="ARBA" id="ARBA00022525"/>
    </source>
</evidence>
<dbReference type="InterPro" id="IPR011049">
    <property type="entry name" value="Serralysin-like_metalloprot_C"/>
</dbReference>
<keyword evidence="6" id="KW-0843">Virulence</keyword>
<evidence type="ECO:0000256" key="2">
    <source>
        <dbReference type="ARBA" id="ARBA00004613"/>
    </source>
</evidence>
<evidence type="ECO:0000256" key="7">
    <source>
        <dbReference type="ARBA" id="ARBA00023136"/>
    </source>
</evidence>
<dbReference type="SUPFAM" id="SSF51120">
    <property type="entry name" value="beta-Roll"/>
    <property type="match status" value="6"/>
</dbReference>
<evidence type="ECO:0000256" key="9">
    <source>
        <dbReference type="SAM" id="MobiDB-lite"/>
    </source>
</evidence>
<proteinExistence type="predicted"/>
<dbReference type="EMBL" id="CP022987">
    <property type="protein sequence ID" value="QAA94899.1"/>
    <property type="molecule type" value="Genomic_DNA"/>
</dbReference>
<keyword evidence="11" id="KW-1185">Reference proteome</keyword>
<protein>
    <recommendedName>
        <fullName evidence="12">Heme peroxidase</fullName>
    </recommendedName>
</protein>
<dbReference type="PANTHER" id="PTHR11475">
    <property type="entry name" value="OXIDASE/PEROXIDASE"/>
    <property type="match status" value="1"/>
</dbReference>
<dbReference type="PROSITE" id="PS50292">
    <property type="entry name" value="PEROXIDASE_3"/>
    <property type="match status" value="1"/>
</dbReference>
<dbReference type="GO" id="GO:0005509">
    <property type="term" value="F:calcium ion binding"/>
    <property type="evidence" value="ECO:0007669"/>
    <property type="project" value="InterPro"/>
</dbReference>
<dbReference type="InterPro" id="IPR003995">
    <property type="entry name" value="RTX_toxin_determinant-A"/>
</dbReference>
<evidence type="ECO:0000256" key="1">
    <source>
        <dbReference type="ARBA" id="ARBA00004370"/>
    </source>
</evidence>
<dbReference type="Gene3D" id="2.150.10.10">
    <property type="entry name" value="Serralysin-like metalloprotease, C-terminal"/>
    <property type="match status" value="5"/>
</dbReference>
<dbReference type="Proteomes" id="UP000283474">
    <property type="component" value="Chromosome"/>
</dbReference>
<evidence type="ECO:0000256" key="8">
    <source>
        <dbReference type="ARBA" id="ARBA00023180"/>
    </source>
</evidence>
<dbReference type="SUPFAM" id="SSF48113">
    <property type="entry name" value="Heme-dependent peroxidases"/>
    <property type="match status" value="1"/>
</dbReference>
<keyword evidence="3" id="KW-0964">Secreted</keyword>
<keyword evidence="4" id="KW-0800">Toxin</keyword>
<evidence type="ECO:0000313" key="10">
    <source>
        <dbReference type="EMBL" id="QAA94899.1"/>
    </source>
</evidence>
<dbReference type="KEGG" id="pus:CKA81_14330"/>
<evidence type="ECO:0000256" key="6">
    <source>
        <dbReference type="ARBA" id="ARBA00023026"/>
    </source>
</evidence>
<evidence type="ECO:0000256" key="4">
    <source>
        <dbReference type="ARBA" id="ARBA00022656"/>
    </source>
</evidence>
<dbReference type="RefSeq" id="WP_128355895.1">
    <property type="nucleotide sequence ID" value="NZ_CP022987.1"/>
</dbReference>
<dbReference type="InterPro" id="IPR037120">
    <property type="entry name" value="Haem_peroxidase_sf_animal"/>
</dbReference>
<feature type="compositionally biased region" description="Low complexity" evidence="9">
    <location>
        <begin position="1936"/>
        <end position="1949"/>
    </location>
</feature>
<sequence>MVTLVKHDLEFILKQIRIAEAHANGGDLAQLVAQAGQAAGAVGAAPLQPHLQPYGLRTVDGTYNNLIAGRETWGAADQPFIPLTERVFRNEGDDSLAPITNNNDYGETGNVVDADPRLISNLIVDQTSNNPAAVIVAQQWRDAGYEVQQTPVFNNGVPLLDGNGVQVVTYQFPNISPDIGDSAPFNGLFTLFGQFFDHGLDLVPKAGNGTIFIPLQADDPLYVPGSPANFMAMSRATLEPDNITTPWVDQNQTYTSDPSHQVFLREYALLDGRPVATGHLLEGARGLATWADIKAQARDILGIELTDADIGNIPMLRVDPYGNFIPDSDGYPQIVVGLGPDGIPNTDDDEVVSGTPGAPASTAMAVRVDHAFLDDIAHAAVPIFDLNGVLQTDADDLVGYAGAYGAGGRQLAYDNEMLDAHYITGDGRGNENIGLSTIHHVFHAEHNRLVEHTKDVILESNDLAFLNEWLLQAVTEVPTNQADIDALVWNGERLFQAGRFTNEMEYQHLVFEEYARKMQPDIDAFVFEPSADINPAIFAEFAHAVYRFGHSMLNENIDRIESDGTFNPIPLFNGFLNPLELGAVDEAGNVIVDHDTAAGAIIRGMSRQAGNEIDEFVTNALRNQLLGIPLDLPAINIARGRDTGLPSLNEARAQFYQMANQDTQLKPYESWADFALNLKNPASIVNFIAAYGTHSSIIAQTGIEGKRIAASDLVLGGANAPLDRLDFLNSTGAWSVAETGLNDIDLWVGGLAEKHMDFGGMLGSTFSFVFELQLENLQDGDRFYYLSRVQGLNLLNELENNSFGKMMMRATDLGDENATALPGDIFSTPDHTIEMDQSRQIGADPLFDDPILNAISPKVVRKDLDGDGDNDVLIYHGGEHVVLGGTEEDDVLQAGDGDDSIWGRGGNDTIEAGYGVDHVHGGDGDDVITNSGTDIGMADFLHGEKGNDAIHGGSGMALIFGNEGQDFIIAGPDGKHVLGGRDNDFILGGDGVDFLMGNEGDDWIEGGGRFDTLAGDNSELFFNSSIIGHDVLNGNGNDTDYDAESGDDIMFQNDGIQRSNGMAGFDWAIHKGDESAANSDLGIPLFSTQEAFILRDRFDLVEGLSGWVHDDTLTGRVLPTNARAELDNTAAIPAENSTLDSYSNALLEKNVSLISGLSELVAHKERTTVTVAGVEETIVMDTADASDILLGGGGSDVIKGLAGDDVIDGDRWLNVRIAVHDANGSEIGSAEGMGHPVYDADGNVLFDGRTLDALVFDRTINPGNLGIVREILDGNVASDIDTAVYTDVVENYSFTRNADGSITVDHSGFDEDAGPDGDEGNIVNAVSDGVDRLFNIEVLRFSDGNGGTVDYQVDQLFNIPATGAPVISDATPTEGQPLTVDTTGIVDENGLGTGGFDYQWQVSTDGGATWSDIVGAIDATFTPADGVAGQVGASLRVSATFTDGKGNIETLFSSPTGIVGDNWTGTSAADLFVGTQGDDIANGANGNDFLLGGAGNDTLTGAGGDDALDGGAGNDSLHGGLGLDTLNGGAGDDTMDGGAGSSDTAVYVGAAHNFSMERTGGTITVTDNTGAEGVDTLTNVEALQFNGVSYTVVNGTNAGNPALNGLNGTAGSQVVFGMNGADAINGGAGNDMIHGGNGNDTITQTGGTGGRDLVNGGEGVDTYQLNGVAGPEIFTIYTRTAATAAIAGLVLATNTEIVVARNGLVIAELDNIEEIRVNTLHVTAPGGNGGGLNAGDLIQVVGDFTETSLDFNTITIDGSAADDSVDINSLLSAHRIVFRSNGGNDMIIGALRAQDVIELPAGMTQEGSTVISTNGLTTISSADHSVTFASDSMPTIRLASGDQFISDQNQNDQADQDEDVGDDDDDQEGDDALSDNDDHDDDRTEGIGSDGGRQNGGSGDDRMSGKSGDDVLSGGSGNDRLTGGSGDDVLNGGSGNDVLDGGAGDDVLNGGSGDDALKGGSGDDILNGGSGNDILHGGLGDDILIGGSGDDIFVFGGDDRISDFSIGDDRIDLRELGITANTFSSKVMVTASGDDMLLTILGDTMMVSDINPQDIGIDSFILATEGDAGGALVNTVPPIEDYFLC</sequence>
<evidence type="ECO:0000313" key="11">
    <source>
        <dbReference type="Proteomes" id="UP000283474"/>
    </source>
</evidence>
<dbReference type="Gene3D" id="1.10.640.10">
    <property type="entry name" value="Haem peroxidase domain superfamily, animal type"/>
    <property type="match status" value="1"/>
</dbReference>
<feature type="region of interest" description="Disordered" evidence="9">
    <location>
        <begin position="1847"/>
        <end position="1964"/>
    </location>
</feature>
<reference evidence="10 11" key="1">
    <citation type="submission" date="2017-08" db="EMBL/GenBank/DDBJ databases">
        <authorList>
            <person name="Park S.-J."/>
            <person name="Kim H."/>
        </authorList>
    </citation>
    <scope>NUCLEOTIDE SEQUENCE [LARGE SCALE GENOMIC DNA]</scope>
    <source>
        <strain evidence="11">ye3</strain>
    </source>
</reference>